<evidence type="ECO:0000313" key="3">
    <source>
        <dbReference type="Proteomes" id="UP000007819"/>
    </source>
</evidence>
<protein>
    <submittedName>
        <fullName evidence="2">Uncharacterized protein</fullName>
    </submittedName>
</protein>
<accession>A0A8R1W4T5</accession>
<dbReference type="AlphaFoldDB" id="A0A8R1W4T5"/>
<proteinExistence type="predicted"/>
<dbReference type="EnsemblMetazoa" id="XM_003240912.4">
    <property type="protein sequence ID" value="XP_003240960.1"/>
    <property type="gene ID" value="LOC100574081"/>
</dbReference>
<feature type="region of interest" description="Disordered" evidence="1">
    <location>
        <begin position="439"/>
        <end position="574"/>
    </location>
</feature>
<dbReference type="OrthoDB" id="8197936at2759"/>
<dbReference type="Proteomes" id="UP000007819">
    <property type="component" value="Chromosome A1"/>
</dbReference>
<keyword evidence="3" id="KW-1185">Reference proteome</keyword>
<reference evidence="2" key="2">
    <citation type="submission" date="2022-06" db="UniProtKB">
        <authorList>
            <consortium name="EnsemblMetazoa"/>
        </authorList>
    </citation>
    <scope>IDENTIFICATION</scope>
</reference>
<name>A0A8R1W4T5_ACYPI</name>
<evidence type="ECO:0000256" key="1">
    <source>
        <dbReference type="SAM" id="MobiDB-lite"/>
    </source>
</evidence>
<dbReference type="GeneID" id="100574081"/>
<feature type="compositionally biased region" description="Polar residues" evidence="1">
    <location>
        <begin position="231"/>
        <end position="244"/>
    </location>
</feature>
<feature type="region of interest" description="Disordered" evidence="1">
    <location>
        <begin position="289"/>
        <end position="343"/>
    </location>
</feature>
<dbReference type="RefSeq" id="XP_003240960.1">
    <property type="nucleotide sequence ID" value="XM_003240912.3"/>
</dbReference>
<feature type="region of interest" description="Disordered" evidence="1">
    <location>
        <begin position="689"/>
        <end position="757"/>
    </location>
</feature>
<feature type="compositionally biased region" description="Basic residues" evidence="1">
    <location>
        <begin position="308"/>
        <end position="319"/>
    </location>
</feature>
<reference evidence="3" key="1">
    <citation type="submission" date="2010-06" db="EMBL/GenBank/DDBJ databases">
        <authorList>
            <person name="Jiang H."/>
            <person name="Abraham K."/>
            <person name="Ali S."/>
            <person name="Alsbrooks S.L."/>
            <person name="Anim B.N."/>
            <person name="Anosike U.S."/>
            <person name="Attaway T."/>
            <person name="Bandaranaike D.P."/>
            <person name="Battles P.K."/>
            <person name="Bell S.N."/>
            <person name="Bell A.V."/>
            <person name="Beltran B."/>
            <person name="Bickham C."/>
            <person name="Bustamante Y."/>
            <person name="Caleb T."/>
            <person name="Canada A."/>
            <person name="Cardenas V."/>
            <person name="Carter K."/>
            <person name="Chacko J."/>
            <person name="Chandrabose M.N."/>
            <person name="Chavez D."/>
            <person name="Chavez A."/>
            <person name="Chen L."/>
            <person name="Chu H.-S."/>
            <person name="Claassen K.J."/>
            <person name="Cockrell R."/>
            <person name="Collins M."/>
            <person name="Cooper J.A."/>
            <person name="Cree A."/>
            <person name="Curry S.M."/>
            <person name="Da Y."/>
            <person name="Dao M.D."/>
            <person name="Das B."/>
            <person name="Davila M.-L."/>
            <person name="Davy-Carroll L."/>
            <person name="Denson S."/>
            <person name="Dinh H."/>
            <person name="Ebong V.E."/>
            <person name="Edwards J.R."/>
            <person name="Egan A."/>
            <person name="El-Daye J."/>
            <person name="Escobedo L."/>
            <person name="Fernandez S."/>
            <person name="Fernando P.R."/>
            <person name="Flagg N."/>
            <person name="Forbes L.D."/>
            <person name="Fowler R.G."/>
            <person name="Fu Q."/>
            <person name="Gabisi R.A."/>
            <person name="Ganer J."/>
            <person name="Garbino Pronczuk A."/>
            <person name="Garcia R.M."/>
            <person name="Garner T."/>
            <person name="Garrett T.E."/>
            <person name="Gonzalez D.A."/>
            <person name="Hamid H."/>
            <person name="Hawkins E.S."/>
            <person name="Hirani K."/>
            <person name="Hogues M.E."/>
            <person name="Hollins B."/>
            <person name="Hsiao C.-H."/>
            <person name="Jabil R."/>
            <person name="James M.L."/>
            <person name="Jhangiani S.N."/>
            <person name="Johnson B."/>
            <person name="Johnson Q."/>
            <person name="Joshi V."/>
            <person name="Kalu J.B."/>
            <person name="Kam C."/>
            <person name="Kashfia A."/>
            <person name="Keebler J."/>
            <person name="Kisamo H."/>
            <person name="Kovar C.L."/>
            <person name="Lago L.A."/>
            <person name="Lai C.-Y."/>
            <person name="Laidlaw J."/>
            <person name="Lara F."/>
            <person name="Le T.-K."/>
            <person name="Lee S.L."/>
            <person name="Legall F.H."/>
            <person name="Lemon S.J."/>
            <person name="Lewis L.R."/>
            <person name="Li B."/>
            <person name="Liu Y."/>
            <person name="Liu Y.-S."/>
            <person name="Lopez J."/>
            <person name="Lozado R.J."/>
            <person name="Lu J."/>
            <person name="Madu R.C."/>
            <person name="Maheshwari M."/>
            <person name="Maheshwari R."/>
            <person name="Malloy K."/>
            <person name="Martinez E."/>
            <person name="Mathew T."/>
            <person name="Mercado I.C."/>
            <person name="Mercado C."/>
            <person name="Meyer B."/>
            <person name="Montgomery K."/>
            <person name="Morgan M.B."/>
            <person name="Munidasa M."/>
            <person name="Nazareth L.V."/>
            <person name="Nelson J."/>
            <person name="Ng B.M."/>
            <person name="Nguyen N.B."/>
            <person name="Nguyen P.Q."/>
            <person name="Nguyen T."/>
            <person name="Obregon M."/>
            <person name="Okwuonu G.O."/>
            <person name="Onwere C.G."/>
            <person name="Orozco G."/>
            <person name="Parra A."/>
            <person name="Patel S."/>
            <person name="Patil S."/>
            <person name="Perez A."/>
            <person name="Perez Y."/>
            <person name="Pham C."/>
            <person name="Primus E.L."/>
            <person name="Pu L.-L."/>
            <person name="Puazo M."/>
            <person name="Qin X."/>
            <person name="Quiroz J.B."/>
            <person name="Reese J."/>
            <person name="Richards S."/>
            <person name="Rives C.M."/>
            <person name="Robberts R."/>
            <person name="Ruiz S.J."/>
            <person name="Ruiz M.J."/>
            <person name="Santibanez J."/>
            <person name="Schneider B.W."/>
            <person name="Sisson I."/>
            <person name="Smith M."/>
            <person name="Sodergren E."/>
            <person name="Song X.-Z."/>
            <person name="Song B.B."/>
            <person name="Summersgill H."/>
            <person name="Thelus R."/>
            <person name="Thornton R.D."/>
            <person name="Trejos Z.Y."/>
            <person name="Usmani K."/>
            <person name="Vattathil S."/>
            <person name="Villasana D."/>
            <person name="Walker D.L."/>
            <person name="Wang S."/>
            <person name="Wang K."/>
            <person name="White C.S."/>
            <person name="Williams A.C."/>
            <person name="Williamson J."/>
            <person name="Wilson K."/>
            <person name="Woghiren I.O."/>
            <person name="Woodworth J.R."/>
            <person name="Worley K.C."/>
            <person name="Wright R.A."/>
            <person name="Wu W."/>
            <person name="Young L."/>
            <person name="Zhang L."/>
            <person name="Zhang J."/>
            <person name="Zhu Y."/>
            <person name="Muzny D.M."/>
            <person name="Weinstock G."/>
            <person name="Gibbs R.A."/>
        </authorList>
    </citation>
    <scope>NUCLEOTIDE SEQUENCE [LARGE SCALE GENOMIC DNA]</scope>
    <source>
        <strain evidence="3">LSR1</strain>
    </source>
</reference>
<feature type="compositionally biased region" description="Basic and acidic residues" evidence="1">
    <location>
        <begin position="550"/>
        <end position="572"/>
    </location>
</feature>
<organism evidence="2 3">
    <name type="scientific">Acyrthosiphon pisum</name>
    <name type="common">Pea aphid</name>
    <dbReference type="NCBI Taxonomy" id="7029"/>
    <lineage>
        <taxon>Eukaryota</taxon>
        <taxon>Metazoa</taxon>
        <taxon>Ecdysozoa</taxon>
        <taxon>Arthropoda</taxon>
        <taxon>Hexapoda</taxon>
        <taxon>Insecta</taxon>
        <taxon>Pterygota</taxon>
        <taxon>Neoptera</taxon>
        <taxon>Paraneoptera</taxon>
        <taxon>Hemiptera</taxon>
        <taxon>Sternorrhyncha</taxon>
        <taxon>Aphidomorpha</taxon>
        <taxon>Aphidoidea</taxon>
        <taxon>Aphididae</taxon>
        <taxon>Macrosiphini</taxon>
        <taxon>Acyrthosiphon</taxon>
    </lineage>
</organism>
<feature type="region of interest" description="Disordered" evidence="1">
    <location>
        <begin position="227"/>
        <end position="255"/>
    </location>
</feature>
<feature type="compositionally biased region" description="Acidic residues" evidence="1">
    <location>
        <begin position="693"/>
        <end position="707"/>
    </location>
</feature>
<feature type="compositionally biased region" description="Polar residues" evidence="1">
    <location>
        <begin position="64"/>
        <end position="86"/>
    </location>
</feature>
<feature type="region of interest" description="Disordered" evidence="1">
    <location>
        <begin position="24"/>
        <end position="86"/>
    </location>
</feature>
<feature type="compositionally biased region" description="Polar residues" evidence="1">
    <location>
        <begin position="452"/>
        <end position="465"/>
    </location>
</feature>
<feature type="compositionally biased region" description="Basic residues" evidence="1">
    <location>
        <begin position="493"/>
        <end position="502"/>
    </location>
</feature>
<sequence length="757" mass="83186">MGKKGKKTRWRELPITLADKPYAAVEQQSSGRHATDQKPANFAAAAGRRSHHTQHQTAYQQHQLPNRNNNSTGVGPQNNHVESSTVTFNEDEYTKITTPRQDVLFKKGYLGRRKHSSVPVITEVLNENEDGVSIDINPLDELCAYGEYVDPSMMYILNGGGYEIYDPYTGVATRLMGPPPGHFPPVGHPMLYQPMPMQPVDWYNPSNATSDWISGGAVYQPNNRYHKRSTTADAQQNGSAQSSEVGIGGTQESSLDDQQSLYQSMQPYNMYPGYMFGAPMYNYNGVSIQVPQPQSPPSPSISCDYTNGKRRKKKKRRKRGDVTDEYSDSSSEEQKSQSGASCDLVLDSEKTSDSGVLTNNSGGSTPVNVIPVQLSHTAPPFHMECPPPFEILHGTPILVHHHPDQMAAYYQPIPQYAEQLAPIGYQVIPEEQAEAVEITDDQPDAEPAPSYSAENSDSGISSPNSEVMVKGSTENKHEKPQTVSGSSGQPATKKSRNKKSKQREKATTESVIKTKSKDLPKNQHEGSKKSSKIAKEPAIIKKLNAKKNKSRPEQEKLETTKPLKEDQSKPEIENISEEIIQLSISPETEWIQEEEFCSLECTPRSTTDHIQFKFTKTQSLDSCESVEEETFATAVNTGNSDTENEIRQDEVGKLELASPINAAAAAPGPITEAVTKWLNDQGGLVLSPCLDDSGTDEGELSEYDDFEEHLSTTSPKNVQGNPYPALSRSDGSRVAGSSSHDQRQSGLISSGICCLTQ</sequence>
<feature type="compositionally biased region" description="Basic and acidic residues" evidence="1">
    <location>
        <begin position="515"/>
        <end position="539"/>
    </location>
</feature>
<evidence type="ECO:0000313" key="2">
    <source>
        <dbReference type="EnsemblMetazoa" id="XP_003240960.1"/>
    </source>
</evidence>
<feature type="compositionally biased region" description="Polar residues" evidence="1">
    <location>
        <begin position="735"/>
        <end position="748"/>
    </location>
</feature>
<feature type="compositionally biased region" description="Polar residues" evidence="1">
    <location>
        <begin position="481"/>
        <end position="492"/>
    </location>
</feature>
<feature type="compositionally biased region" description="Polar residues" evidence="1">
    <location>
        <begin position="711"/>
        <end position="720"/>
    </location>
</feature>
<dbReference type="KEGG" id="api:100574081"/>